<dbReference type="PANTHER" id="PTHR30038:SF0">
    <property type="entry name" value="TUNGSTEN-CONTAINING ALDEHYDE FERREDOXIN OXIDOREDUCTASE"/>
    <property type="match status" value="1"/>
</dbReference>
<dbReference type="AlphaFoldDB" id="X1PCR4"/>
<organism evidence="2">
    <name type="scientific">marine sediment metagenome</name>
    <dbReference type="NCBI Taxonomy" id="412755"/>
    <lineage>
        <taxon>unclassified sequences</taxon>
        <taxon>metagenomes</taxon>
        <taxon>ecological metagenomes</taxon>
    </lineage>
</organism>
<name>X1PCR4_9ZZZZ</name>
<feature type="non-terminal residue" evidence="2">
    <location>
        <position position="245"/>
    </location>
</feature>
<accession>X1PCR4</accession>
<dbReference type="GO" id="GO:0016625">
    <property type="term" value="F:oxidoreductase activity, acting on the aldehyde or oxo group of donors, iron-sulfur protein as acceptor"/>
    <property type="evidence" value="ECO:0007669"/>
    <property type="project" value="InterPro"/>
</dbReference>
<dbReference type="SUPFAM" id="SSF48310">
    <property type="entry name" value="Aldehyde ferredoxin oxidoreductase, C-terminal domains"/>
    <property type="match status" value="1"/>
</dbReference>
<dbReference type="Gene3D" id="3.60.9.10">
    <property type="entry name" value="Aldehyde ferredoxin oxidoreductase, N-terminal domain"/>
    <property type="match status" value="1"/>
</dbReference>
<reference evidence="2" key="1">
    <citation type="journal article" date="2014" name="Front. Microbiol.">
        <title>High frequency of phylogenetically diverse reductive dehalogenase-homologous genes in deep subseafloor sedimentary metagenomes.</title>
        <authorList>
            <person name="Kawai M."/>
            <person name="Futagami T."/>
            <person name="Toyoda A."/>
            <person name="Takaki Y."/>
            <person name="Nishi S."/>
            <person name="Hori S."/>
            <person name="Arai W."/>
            <person name="Tsubouchi T."/>
            <person name="Morono Y."/>
            <person name="Uchiyama I."/>
            <person name="Ito T."/>
            <person name="Fujiyama A."/>
            <person name="Inagaki F."/>
            <person name="Takami H."/>
        </authorList>
    </citation>
    <scope>NUCLEOTIDE SEQUENCE</scope>
    <source>
        <strain evidence="2">Expedition CK06-06</strain>
    </source>
</reference>
<dbReference type="SUPFAM" id="SSF56228">
    <property type="entry name" value="Aldehyde ferredoxin oxidoreductase, N-terminal domain"/>
    <property type="match status" value="1"/>
</dbReference>
<dbReference type="InterPro" id="IPR036021">
    <property type="entry name" value="Tungsten_al_ferr_oxy-like_C"/>
</dbReference>
<dbReference type="InterPro" id="IPR013983">
    <property type="entry name" value="Ald_Fedxn_OxRdtase_N"/>
</dbReference>
<dbReference type="GO" id="GO:0009055">
    <property type="term" value="F:electron transfer activity"/>
    <property type="evidence" value="ECO:0007669"/>
    <property type="project" value="InterPro"/>
</dbReference>
<dbReference type="GO" id="GO:0051536">
    <property type="term" value="F:iron-sulfur cluster binding"/>
    <property type="evidence" value="ECO:0007669"/>
    <property type="project" value="InterPro"/>
</dbReference>
<dbReference type="PANTHER" id="PTHR30038">
    <property type="entry name" value="ALDEHYDE FERREDOXIN OXIDOREDUCTASE"/>
    <property type="match status" value="1"/>
</dbReference>
<comment type="caution">
    <text evidence="2">The sequence shown here is derived from an EMBL/GenBank/DDBJ whole genome shotgun (WGS) entry which is preliminary data.</text>
</comment>
<feature type="domain" description="Aldehyde ferredoxin oxidoreductase N-terminal" evidence="1">
    <location>
        <begin position="1"/>
        <end position="180"/>
    </location>
</feature>
<dbReference type="SMART" id="SM00790">
    <property type="entry name" value="AFOR_N"/>
    <property type="match status" value="1"/>
</dbReference>
<gene>
    <name evidence="2" type="ORF">S06H3_50075</name>
</gene>
<sequence>MGGTALGSKYLYEEVDPKIAWSDPQNILYLGSGALGGARIAGTGCFSIVTKGALNNGAASTQANGFFGAYLKFSGFDGILIQGASPNWKYLYVHDGVAELRDAQHLVGQNTWEIEDTIKKELGYSESGMSVFSIGPAGENLVKFAGVFGDRGHSASHNGVGACWGAKKIKAVAVSRSAGKVEVADTQKVAAISKEISEDFKEHIVYQWGTSRGFPGTLKIGALPVKNYTTNLFPEWEKFDGPYVR</sequence>
<dbReference type="EMBL" id="BARV01031668">
    <property type="protein sequence ID" value="GAI40261.1"/>
    <property type="molecule type" value="Genomic_DNA"/>
</dbReference>
<evidence type="ECO:0000313" key="2">
    <source>
        <dbReference type="EMBL" id="GAI40261.1"/>
    </source>
</evidence>
<proteinExistence type="predicted"/>
<dbReference type="InterPro" id="IPR036503">
    <property type="entry name" value="Ald_Fedxn_OxRdtase_N_sf"/>
</dbReference>
<protein>
    <recommendedName>
        <fullName evidence="1">Aldehyde ferredoxin oxidoreductase N-terminal domain-containing protein</fullName>
    </recommendedName>
</protein>
<dbReference type="InterPro" id="IPR051919">
    <property type="entry name" value="W-dependent_AOR"/>
</dbReference>
<dbReference type="Pfam" id="PF02730">
    <property type="entry name" value="AFOR_N"/>
    <property type="match status" value="1"/>
</dbReference>
<evidence type="ECO:0000259" key="1">
    <source>
        <dbReference type="SMART" id="SM00790"/>
    </source>
</evidence>